<keyword evidence="2" id="KW-1185">Reference proteome</keyword>
<dbReference type="OrthoDB" id="4490204at2759"/>
<dbReference type="VEuPathDB" id="FungiDB:BO80DRAFT_489071"/>
<reference evidence="1 2" key="1">
    <citation type="submission" date="2018-02" db="EMBL/GenBank/DDBJ databases">
        <title>The genomes of Aspergillus section Nigri reveals drivers in fungal speciation.</title>
        <authorList>
            <consortium name="DOE Joint Genome Institute"/>
            <person name="Vesth T.C."/>
            <person name="Nybo J."/>
            <person name="Theobald S."/>
            <person name="Brandl J."/>
            <person name="Frisvad J.C."/>
            <person name="Nielsen K.F."/>
            <person name="Lyhne E.K."/>
            <person name="Kogle M.E."/>
            <person name="Kuo A."/>
            <person name="Riley R."/>
            <person name="Clum A."/>
            <person name="Nolan M."/>
            <person name="Lipzen A."/>
            <person name="Salamov A."/>
            <person name="Henrissat B."/>
            <person name="Wiebenga A."/>
            <person name="De vries R.P."/>
            <person name="Grigoriev I.V."/>
            <person name="Mortensen U.H."/>
            <person name="Andersen M.R."/>
            <person name="Baker S.E."/>
        </authorList>
    </citation>
    <scope>NUCLEOTIDE SEQUENCE [LARGE SCALE GENOMIC DNA]</scope>
    <source>
        <strain evidence="1 2">CBS 121593</strain>
    </source>
</reference>
<dbReference type="AlphaFoldDB" id="A0A395GJM2"/>
<evidence type="ECO:0000313" key="1">
    <source>
        <dbReference type="EMBL" id="RAK94957.1"/>
    </source>
</evidence>
<proteinExistence type="predicted"/>
<dbReference type="Proteomes" id="UP000249402">
    <property type="component" value="Unassembled WGS sequence"/>
</dbReference>
<dbReference type="GeneID" id="37228457"/>
<evidence type="ECO:0000313" key="2">
    <source>
        <dbReference type="Proteomes" id="UP000249402"/>
    </source>
</evidence>
<name>A0A395GJM2_9EURO</name>
<sequence>MPSPQFGTDQSIFLLSPLKVVPYRSNMFCITSLVISLKALIFTSENGTIISARPTALDATREVTAKYKNVPPMSKSGRPTEQPIDVIKAEKEFGISFFKDFSQILIQNGQYHMVFEARFQGHPHEINLVSCPQIICAHSLSEEDRTALQYKVEGIKGQIPEPVWRELNERYNIRRKDWLVISKET</sequence>
<gene>
    <name evidence="1" type="ORF">BO80DRAFT_489071</name>
</gene>
<dbReference type="RefSeq" id="XP_025569285.1">
    <property type="nucleotide sequence ID" value="XM_025723592.1"/>
</dbReference>
<accession>A0A395GJM2</accession>
<dbReference type="EMBL" id="KZ824510">
    <property type="protein sequence ID" value="RAK94957.1"/>
    <property type="molecule type" value="Genomic_DNA"/>
</dbReference>
<protein>
    <submittedName>
        <fullName evidence="1">Uncharacterized protein</fullName>
    </submittedName>
</protein>
<organism evidence="1 2">
    <name type="scientific">Aspergillus ibericus CBS 121593</name>
    <dbReference type="NCBI Taxonomy" id="1448316"/>
    <lineage>
        <taxon>Eukaryota</taxon>
        <taxon>Fungi</taxon>
        <taxon>Dikarya</taxon>
        <taxon>Ascomycota</taxon>
        <taxon>Pezizomycotina</taxon>
        <taxon>Eurotiomycetes</taxon>
        <taxon>Eurotiomycetidae</taxon>
        <taxon>Eurotiales</taxon>
        <taxon>Aspergillaceae</taxon>
        <taxon>Aspergillus</taxon>
        <taxon>Aspergillus subgen. Circumdati</taxon>
    </lineage>
</organism>